<dbReference type="InterPro" id="IPR035986">
    <property type="entry name" value="PKD_dom_sf"/>
</dbReference>
<dbReference type="InterPro" id="IPR032260">
    <property type="entry name" value="DUF5060"/>
</dbReference>
<dbReference type="RefSeq" id="WP_083621288.1">
    <property type="nucleotide sequence ID" value="NZ_LR735017.1"/>
</dbReference>
<dbReference type="SUPFAM" id="SSF51445">
    <property type="entry name" value="(Trans)glycosidases"/>
    <property type="match status" value="1"/>
</dbReference>
<feature type="domain" description="Apiosidase-like catalytic" evidence="1">
    <location>
        <begin position="240"/>
        <end position="530"/>
    </location>
</feature>
<dbReference type="Gene3D" id="2.60.40.10">
    <property type="entry name" value="Immunoglobulins"/>
    <property type="match status" value="2"/>
</dbReference>
<dbReference type="PROSITE" id="PS51257">
    <property type="entry name" value="PROKAR_LIPOPROTEIN"/>
    <property type="match status" value="1"/>
</dbReference>
<dbReference type="EMBL" id="CZCS02000216">
    <property type="protein sequence ID" value="VXD23434.1"/>
    <property type="molecule type" value="Genomic_DNA"/>
</dbReference>
<dbReference type="OrthoDB" id="435029at2"/>
<name>A0A7Z9E380_9CYAN</name>
<accession>A0A7Z9E380</accession>
<dbReference type="InterPro" id="IPR017853">
    <property type="entry name" value="GH"/>
</dbReference>
<evidence type="ECO:0000313" key="3">
    <source>
        <dbReference type="EMBL" id="VXD23434.1"/>
    </source>
</evidence>
<gene>
    <name evidence="3" type="ORF">PL9631_730028</name>
</gene>
<dbReference type="Pfam" id="PF13204">
    <property type="entry name" value="Apiosidase"/>
    <property type="match status" value="1"/>
</dbReference>
<organism evidence="3 4">
    <name type="scientific">Planktothrix paucivesiculata PCC 9631</name>
    <dbReference type="NCBI Taxonomy" id="671071"/>
    <lineage>
        <taxon>Bacteria</taxon>
        <taxon>Bacillati</taxon>
        <taxon>Cyanobacteriota</taxon>
        <taxon>Cyanophyceae</taxon>
        <taxon>Oscillatoriophycideae</taxon>
        <taxon>Oscillatoriales</taxon>
        <taxon>Microcoleaceae</taxon>
        <taxon>Planktothrix</taxon>
    </lineage>
</organism>
<dbReference type="Proteomes" id="UP000182190">
    <property type="component" value="Unassembled WGS sequence"/>
</dbReference>
<dbReference type="Gene3D" id="3.20.20.80">
    <property type="entry name" value="Glycosidases"/>
    <property type="match status" value="1"/>
</dbReference>
<protein>
    <recommendedName>
        <fullName evidence="5">DUF4038 domain-containing protein</fullName>
    </recommendedName>
</protein>
<dbReference type="Pfam" id="PF16586">
    <property type="entry name" value="DUF5060"/>
    <property type="match status" value="1"/>
</dbReference>
<reference evidence="3" key="1">
    <citation type="submission" date="2019-10" db="EMBL/GenBank/DDBJ databases">
        <authorList>
            <consortium name="Genoscope - CEA"/>
            <person name="William W."/>
        </authorList>
    </citation>
    <scope>NUCLEOTIDE SEQUENCE [LARGE SCALE GENOMIC DNA]</scope>
    <source>
        <strain evidence="3">BBR_PRJEB10994</strain>
    </source>
</reference>
<evidence type="ECO:0000313" key="4">
    <source>
        <dbReference type="Proteomes" id="UP000182190"/>
    </source>
</evidence>
<comment type="caution">
    <text evidence="3">The sequence shown here is derived from an EMBL/GenBank/DDBJ whole genome shotgun (WGS) entry which is preliminary data.</text>
</comment>
<dbReference type="CDD" id="cd00146">
    <property type="entry name" value="PKD"/>
    <property type="match status" value="1"/>
</dbReference>
<sequence length="632" mass="71869">MSNHLKNPSILKWIILNATLVSLILGCRPTPEANSQPEVIPEPVNYSPVVSAGFPQFISPKNSVQLYGNVTYLGNSKDLKTQWKKMTGPGSVSFTNATNPNTKAEFSQPGTYVLELTATGAEYSSQDQVTVQVNSVAQRQIPALSLFEQGFIHTGNYQNPYTEVEATATFTTPKGETQIIPLFWDGGKTWKLRFSPNMAGNWKWSVQSNDPGLNNQSGSFKALAAQSKGGIKVNPKYPAHFIYEDGTPFWLFGDTHWTLYNHISEEKVDRNSVKQYIDKRAKQGFNYIHSNLLSRGKNEGGLAFENLSAETLNPVYWQEVDARIKYLNKKGITPMLFLSWSQDRGSQHDWKAFPNQDARLRYARYIMARYSAFNVAFTVAGEWNEYGNKALYQTIAQEMVKFDPHQRLIGIHPGETSYSVADFAQEDWMSFGDYQQSYTNLHQRVLGSLKYNKPVVNSEYAYYLRDQNEDGKVDKPNSATLDEIRHATWDIVMAGGYFVTGWGTTYFGGIRDPGPFNVNDPKNQDWEAQIQQLPKLFKSLDWWKFKPLEKRLKGEGTHYVLGNENQQYIVYVRDTNKPLSLSLPPETTGSYRIQLYNPRLGEFSQLPDFTGKDSIPLQPPTQQDWVFVIKKN</sequence>
<evidence type="ECO:0000259" key="1">
    <source>
        <dbReference type="Pfam" id="PF13204"/>
    </source>
</evidence>
<dbReference type="PANTHER" id="PTHR37836">
    <property type="entry name" value="LMO1036 PROTEIN"/>
    <property type="match status" value="1"/>
</dbReference>
<evidence type="ECO:0008006" key="5">
    <source>
        <dbReference type="Google" id="ProtNLM"/>
    </source>
</evidence>
<evidence type="ECO:0000259" key="2">
    <source>
        <dbReference type="Pfam" id="PF16586"/>
    </source>
</evidence>
<dbReference type="InterPro" id="IPR025277">
    <property type="entry name" value="Apiosidase-like_cat_dom"/>
</dbReference>
<proteinExistence type="predicted"/>
<dbReference type="SUPFAM" id="SSF49299">
    <property type="entry name" value="PKD domain"/>
    <property type="match status" value="1"/>
</dbReference>
<feature type="domain" description="DUF5060" evidence="2">
    <location>
        <begin position="147"/>
        <end position="209"/>
    </location>
</feature>
<keyword evidence="4" id="KW-1185">Reference proteome</keyword>
<dbReference type="InterPro" id="IPR013783">
    <property type="entry name" value="Ig-like_fold"/>
</dbReference>
<dbReference type="PANTHER" id="PTHR37836:SF2">
    <property type="entry name" value="DUF4038 DOMAIN-CONTAINING PROTEIN"/>
    <property type="match status" value="1"/>
</dbReference>
<dbReference type="Pfam" id="PF22352">
    <property type="entry name" value="K319L-like_PKD"/>
    <property type="match status" value="1"/>
</dbReference>
<dbReference type="AlphaFoldDB" id="A0A7Z9E380"/>